<comment type="caution">
    <text evidence="3">The sequence shown here is derived from an EMBL/GenBank/DDBJ whole genome shotgun (WGS) entry which is preliminary data.</text>
</comment>
<protein>
    <recommendedName>
        <fullName evidence="2">T6SS Phospholipase effector Tle1-like catalytic domain-containing protein</fullName>
    </recommendedName>
</protein>
<feature type="domain" description="T6SS Phospholipase effector Tle1-like catalytic" evidence="2">
    <location>
        <begin position="18"/>
        <end position="318"/>
    </location>
</feature>
<sequence length="476" mass="54566">MVNPQYYSPSDVTYQKPRTLVLCFDGTANEFNDSNTNVVKLYSVLKKNSPESQLCYYQESAGIGTYFQPGVVAPFFRTVARVLDEAFAWYLSEHIRDGYQFLMQNYHEGDSVCLFGFSRGAYTARALAGMLHKVGLLSKDNLEQIPFAYKLYKDTRPQVNKLAYRFKKSFCREVPIEFLGVWDTVASVGILKPTTLPFVGTNDMIRVFRQALSLDECRAKFSPNTHHRPIIPQRLGPRPSLKTIVRALTVFKIRRTRDTPNAPLGPRVYTSLGKHEVVKVDVKEVWFAGSHSDVGGGLAKDTEEHALSNISLRWMIREIVKARCHIQFDEAVLEEWRVPTTTILGEDLTRKMTRDDHATLTEGEMSTSSTLGKNAPAPSPSMFTEQSLDAFDAVQKMGNALRDTPFWWIVELIPTYHEWQNERDEWIGKWRFHFGRGREVPPRPLFHESVRIRMNSPVLNYTPKAQYEKGTEEYVM</sequence>
<dbReference type="InterPro" id="IPR018712">
    <property type="entry name" value="Tle1-like_cat"/>
</dbReference>
<evidence type="ECO:0000313" key="4">
    <source>
        <dbReference type="Proteomes" id="UP001203297"/>
    </source>
</evidence>
<dbReference type="PANTHER" id="PTHR33840">
    <property type="match status" value="1"/>
</dbReference>
<accession>A0AAD4M469</accession>
<dbReference type="InterPro" id="IPR029058">
    <property type="entry name" value="AB_hydrolase_fold"/>
</dbReference>
<reference evidence="3" key="1">
    <citation type="journal article" date="2022" name="New Phytol.">
        <title>Evolutionary transition to the ectomycorrhizal habit in the genomes of a hyperdiverse lineage of mushroom-forming fungi.</title>
        <authorList>
            <person name="Looney B."/>
            <person name="Miyauchi S."/>
            <person name="Morin E."/>
            <person name="Drula E."/>
            <person name="Courty P.E."/>
            <person name="Kohler A."/>
            <person name="Kuo A."/>
            <person name="LaButti K."/>
            <person name="Pangilinan J."/>
            <person name="Lipzen A."/>
            <person name="Riley R."/>
            <person name="Andreopoulos W."/>
            <person name="He G."/>
            <person name="Johnson J."/>
            <person name="Nolan M."/>
            <person name="Tritt A."/>
            <person name="Barry K.W."/>
            <person name="Grigoriev I.V."/>
            <person name="Nagy L.G."/>
            <person name="Hibbett D."/>
            <person name="Henrissat B."/>
            <person name="Matheny P.B."/>
            <person name="Labbe J."/>
            <person name="Martin F.M."/>
        </authorList>
    </citation>
    <scope>NUCLEOTIDE SEQUENCE</scope>
    <source>
        <strain evidence="3">BPL690</strain>
    </source>
</reference>
<evidence type="ECO:0000259" key="2">
    <source>
        <dbReference type="Pfam" id="PF09994"/>
    </source>
</evidence>
<dbReference type="Proteomes" id="UP001203297">
    <property type="component" value="Unassembled WGS sequence"/>
</dbReference>
<evidence type="ECO:0000313" key="3">
    <source>
        <dbReference type="EMBL" id="KAI0301178.1"/>
    </source>
</evidence>
<keyword evidence="4" id="KW-1185">Reference proteome</keyword>
<dbReference type="Pfam" id="PF09994">
    <property type="entry name" value="T6SS_Tle1-like_cat"/>
    <property type="match status" value="1"/>
</dbReference>
<dbReference type="AlphaFoldDB" id="A0AAD4M469"/>
<dbReference type="SUPFAM" id="SSF53474">
    <property type="entry name" value="alpha/beta-Hydrolases"/>
    <property type="match status" value="1"/>
</dbReference>
<dbReference type="EMBL" id="WTXG01000015">
    <property type="protein sequence ID" value="KAI0301178.1"/>
    <property type="molecule type" value="Genomic_DNA"/>
</dbReference>
<proteinExistence type="predicted"/>
<dbReference type="PANTHER" id="PTHR33840:SF2">
    <property type="entry name" value="TLE1 PHOSPHOLIPASE DOMAIN-CONTAINING PROTEIN"/>
    <property type="match status" value="1"/>
</dbReference>
<evidence type="ECO:0000256" key="1">
    <source>
        <dbReference type="SAM" id="MobiDB-lite"/>
    </source>
</evidence>
<gene>
    <name evidence="3" type="ORF">B0F90DRAFT_1817192</name>
</gene>
<feature type="region of interest" description="Disordered" evidence="1">
    <location>
        <begin position="360"/>
        <end position="379"/>
    </location>
</feature>
<organism evidence="3 4">
    <name type="scientific">Multifurca ochricompacta</name>
    <dbReference type="NCBI Taxonomy" id="376703"/>
    <lineage>
        <taxon>Eukaryota</taxon>
        <taxon>Fungi</taxon>
        <taxon>Dikarya</taxon>
        <taxon>Basidiomycota</taxon>
        <taxon>Agaricomycotina</taxon>
        <taxon>Agaricomycetes</taxon>
        <taxon>Russulales</taxon>
        <taxon>Russulaceae</taxon>
        <taxon>Multifurca</taxon>
    </lineage>
</organism>
<name>A0AAD4M469_9AGAM</name>